<evidence type="ECO:0000313" key="2">
    <source>
        <dbReference type="Proteomes" id="UP001430804"/>
    </source>
</evidence>
<evidence type="ECO:0008006" key="3">
    <source>
        <dbReference type="Google" id="ProtNLM"/>
    </source>
</evidence>
<gene>
    <name evidence="1" type="ORF">KY465_18335</name>
</gene>
<dbReference type="EMBL" id="JAHWQX010000009">
    <property type="protein sequence ID" value="MBW3099244.1"/>
    <property type="molecule type" value="Genomic_DNA"/>
</dbReference>
<organism evidence="1 2">
    <name type="scientific">Pseudohoeflea coraliihabitans</name>
    <dbReference type="NCBI Taxonomy" id="2860393"/>
    <lineage>
        <taxon>Bacteria</taxon>
        <taxon>Pseudomonadati</taxon>
        <taxon>Pseudomonadota</taxon>
        <taxon>Alphaproteobacteria</taxon>
        <taxon>Hyphomicrobiales</taxon>
        <taxon>Rhizobiaceae</taxon>
        <taxon>Pseudohoeflea</taxon>
    </lineage>
</organism>
<comment type="caution">
    <text evidence="1">The sequence shown here is derived from an EMBL/GenBank/DDBJ whole genome shotgun (WGS) entry which is preliminary data.</text>
</comment>
<name>A0ABS6WTE9_9HYPH</name>
<evidence type="ECO:0000313" key="1">
    <source>
        <dbReference type="EMBL" id="MBW3099244.1"/>
    </source>
</evidence>
<accession>A0ABS6WTE9</accession>
<dbReference type="RefSeq" id="WP_219203573.1">
    <property type="nucleotide sequence ID" value="NZ_JAHWQX010000009.1"/>
</dbReference>
<reference evidence="1" key="1">
    <citation type="submission" date="2021-07" db="EMBL/GenBank/DDBJ databases">
        <title>Pseudohoeflea marina sp. nov. a polyhydroxyalcanoate-producing bacterium.</title>
        <authorList>
            <person name="Zheng W."/>
            <person name="Yu S."/>
            <person name="Huang Y."/>
        </authorList>
    </citation>
    <scope>NUCLEOTIDE SEQUENCE</scope>
    <source>
        <strain evidence="1">DP4N28-3</strain>
    </source>
</reference>
<dbReference type="Proteomes" id="UP001430804">
    <property type="component" value="Unassembled WGS sequence"/>
</dbReference>
<keyword evidence="2" id="KW-1185">Reference proteome</keyword>
<protein>
    <recommendedName>
        <fullName evidence="3">Terminase</fullName>
    </recommendedName>
</protein>
<sequence>MLSRYRGERYKAAASPDLVAFVEDDGLHALDYEGALEFYTTVGPHLSEADRAYLGCVDRYFLFTHILGRHDGLHEWLYDRFREVELEPDYRLDLWAREHYKSTAITYAGAIQEILNDPEITIGVFSHTKIIAQGFVSQIRREFEKPLMQRLYPDVCWIKPTSEAPVWSATQFTVRRQTNPKEATAEAWGLVDGQPTSRHFLLRIYDDVVTRESVSTPEQVKKTTEAWELSDNLGAGAGRFWMIGTRYSFGDTYGDILGRDILTPRLYPATDNGKIDGNPVFLSEEVWEKKKRTQRSTLAAQMLQNPLSGNERTFEAAWLKAWEVRPAFVNVYIMADPSRGRNATSDRTAMAVLAVDANNNRYLVDGFCHRMTLSQRWDALKHLHRKWTDMPGVAIVKVGYERYGQQSDDEYFDERMRAESYWLKIEELAWPREGGASKQHRVERLQPDVQYGSLLLPSLVHVPGEGTCSWKPDLEAGNMVYTPQRDATALEKRLKERGQGYLAAKPLKRLNEKGEVYDLTVELINEMLFFPFATHDDLVDATSRIYDMDAIAPSKVELEDPTLDEPVPEDA</sequence>
<proteinExistence type="predicted"/>